<evidence type="ECO:0000256" key="1">
    <source>
        <dbReference type="SAM" id="SignalP"/>
    </source>
</evidence>
<organism evidence="2 3">
    <name type="scientific">Iphiclides podalirius</name>
    <name type="common">scarce swallowtail</name>
    <dbReference type="NCBI Taxonomy" id="110791"/>
    <lineage>
        <taxon>Eukaryota</taxon>
        <taxon>Metazoa</taxon>
        <taxon>Ecdysozoa</taxon>
        <taxon>Arthropoda</taxon>
        <taxon>Hexapoda</taxon>
        <taxon>Insecta</taxon>
        <taxon>Pterygota</taxon>
        <taxon>Neoptera</taxon>
        <taxon>Endopterygota</taxon>
        <taxon>Lepidoptera</taxon>
        <taxon>Glossata</taxon>
        <taxon>Ditrysia</taxon>
        <taxon>Papilionoidea</taxon>
        <taxon>Papilionidae</taxon>
        <taxon>Papilioninae</taxon>
        <taxon>Iphiclides</taxon>
    </lineage>
</organism>
<protein>
    <submittedName>
        <fullName evidence="2">Uncharacterized protein</fullName>
    </submittedName>
</protein>
<feature type="non-terminal residue" evidence="2">
    <location>
        <position position="331"/>
    </location>
</feature>
<feature type="chain" id="PRO_5045036679" evidence="1">
    <location>
        <begin position="18"/>
        <end position="331"/>
    </location>
</feature>
<proteinExistence type="predicted"/>
<evidence type="ECO:0000313" key="2">
    <source>
        <dbReference type="EMBL" id="CAH2061772.1"/>
    </source>
</evidence>
<dbReference type="EMBL" id="OW152840">
    <property type="protein sequence ID" value="CAH2061772.1"/>
    <property type="molecule type" value="Genomic_DNA"/>
</dbReference>
<dbReference type="SUPFAM" id="SSF69304">
    <property type="entry name" value="Tricorn protease N-terminal domain"/>
    <property type="match status" value="1"/>
</dbReference>
<keyword evidence="3" id="KW-1185">Reference proteome</keyword>
<dbReference type="Proteomes" id="UP000837857">
    <property type="component" value="Chromosome 28"/>
</dbReference>
<accession>A0ABN8ILI1</accession>
<sequence>MRLAVATLLCFACRTVSRDVARSPNTYMSIFREEQVIFTSSFNITSILVPVDSSKYMPAGVSDVPSIFFAISDPRLEGGSCIYVLEGLAAYELLEGGRDSTADYGAGKAIYFGARDGLYKYDADSLSAKKYGPFDDDILQLQKGNDTDAIFILNTERKIYRIEKNGTVKTKIQSIICALEFVLDTSNNIYYIACDDRMPHIARQDGSYISYVTTVGDDFKDIKLLRPAFVMEKCIPFFADGGLYILYANGTTEKKDFYIRERPSAYSVDATLYLVAALDGKIYEFNVMEVLLKSMFGVVSHWPSDVTKIIMSIIETAKDGVYKDWASILDH</sequence>
<reference evidence="2" key="1">
    <citation type="submission" date="2022-03" db="EMBL/GenBank/DDBJ databases">
        <authorList>
            <person name="Martin H S."/>
        </authorList>
    </citation>
    <scope>NUCLEOTIDE SEQUENCE</scope>
</reference>
<name>A0ABN8ILI1_9NEOP</name>
<evidence type="ECO:0000313" key="3">
    <source>
        <dbReference type="Proteomes" id="UP000837857"/>
    </source>
</evidence>
<keyword evidence="1" id="KW-0732">Signal</keyword>
<gene>
    <name evidence="2" type="ORF">IPOD504_LOCUS11440</name>
</gene>
<feature type="signal peptide" evidence="1">
    <location>
        <begin position="1"/>
        <end position="17"/>
    </location>
</feature>